<evidence type="ECO:0000256" key="1">
    <source>
        <dbReference type="SAM" id="MobiDB-lite"/>
    </source>
</evidence>
<comment type="caution">
    <text evidence="2">The sequence shown here is derived from an EMBL/GenBank/DDBJ whole genome shotgun (WGS) entry which is preliminary data.</text>
</comment>
<gene>
    <name evidence="2" type="ORF">WH50_17525</name>
</gene>
<dbReference type="Gene3D" id="1.10.260.40">
    <property type="entry name" value="lambda repressor-like DNA-binding domains"/>
    <property type="match status" value="1"/>
</dbReference>
<evidence type="ECO:0000313" key="3">
    <source>
        <dbReference type="Proteomes" id="UP000248090"/>
    </source>
</evidence>
<evidence type="ECO:0008006" key="4">
    <source>
        <dbReference type="Google" id="ProtNLM"/>
    </source>
</evidence>
<evidence type="ECO:0000313" key="2">
    <source>
        <dbReference type="EMBL" id="PXF30052.1"/>
    </source>
</evidence>
<feature type="region of interest" description="Disordered" evidence="1">
    <location>
        <begin position="198"/>
        <end position="222"/>
    </location>
</feature>
<name>A0ABX5LTR9_9GAMM</name>
<dbReference type="Proteomes" id="UP000248090">
    <property type="component" value="Unassembled WGS sequence"/>
</dbReference>
<keyword evidence="3" id="KW-1185">Reference proteome</keyword>
<protein>
    <recommendedName>
        <fullName evidence="4">HTH cro/C1-type domain-containing protein</fullName>
    </recommendedName>
</protein>
<reference evidence="2 3" key="1">
    <citation type="submission" date="2015-03" db="EMBL/GenBank/DDBJ databases">
        <authorList>
            <person name="Krishnan R."/>
            <person name="Midha S."/>
            <person name="Patil P.B."/>
            <person name="Rameshkumar N."/>
        </authorList>
    </citation>
    <scope>NUCLEOTIDE SEQUENCE [LARGE SCALE GENOMIC DNA]</scope>
    <source>
        <strain evidence="2 3">L1E11</strain>
    </source>
</reference>
<dbReference type="EMBL" id="LAPT01000087">
    <property type="protein sequence ID" value="PXF30052.1"/>
    <property type="molecule type" value="Genomic_DNA"/>
</dbReference>
<dbReference type="InterPro" id="IPR010982">
    <property type="entry name" value="Lambda_DNA-bd_dom_sf"/>
</dbReference>
<organism evidence="2 3">
    <name type="scientific">Pokkaliibacter plantistimulans</name>
    <dbReference type="NCBI Taxonomy" id="1635171"/>
    <lineage>
        <taxon>Bacteria</taxon>
        <taxon>Pseudomonadati</taxon>
        <taxon>Pseudomonadota</taxon>
        <taxon>Gammaproteobacteria</taxon>
        <taxon>Oceanospirillales</taxon>
        <taxon>Balneatrichaceae</taxon>
        <taxon>Pokkaliibacter</taxon>
    </lineage>
</organism>
<dbReference type="RefSeq" id="WP_110188617.1">
    <property type="nucleotide sequence ID" value="NZ_CP177354.1"/>
</dbReference>
<accession>A0ABX5LTR9</accession>
<sequence length="222" mass="24128">MYAAYQSNGPARPITRTAAFTKEDDLLVDMARQNNLRGRILTYCVAGTFGLLSPNYLHASAATANWDINQIEISGQSENSEGTISESARDIAHIRAVTKISVSELSRVFGVSRQAVHEWIKGGTLSPRNAQRLSELARATDVFLEAGIEASPQFFRRKIAGGQSILDAVRENGNVAELAKTLATTLVRESQQRQRLAARLAGRSATPDTSTEFGSPHLDENA</sequence>
<proteinExistence type="predicted"/>